<sequence>MPLSKSSLVAMMAFLLALPAICRAQNLNASKIHASNFCDTIPFEYVKNKIIVKLTIENKERRFILDTGAPFLISEQLRDELNLKSKHKIETTDVTGRSNDVPVVKMPEIQFGNVSFSNAQALVYDLSASGLLQCFAVDGLLGSTILKHCIVQIDLEKKWLILTDKIENFSVLPDERMSLAFDKNNRPFLDIKIAGSTPFRVLFDSGSDKLLALSYLTYNELSKKGEVKALYKGKGSASSGLFGAGKEGEELRILLNQLEIGTGILDSIMTNVSENKNKNAIGMPVGKFGIITLDYLHKHFYFHPHQSRQIVTNGNFYGFDSQLVSDDYIASVVYEGSNAEKAGLKRGDIILQINDYKVDEFKDICKLFFGNYFTGESLNLTVKDKDNSIKTIKIAKE</sequence>
<evidence type="ECO:0000313" key="4">
    <source>
        <dbReference type="Proteomes" id="UP000254893"/>
    </source>
</evidence>
<keyword evidence="3" id="KW-0645">Protease</keyword>
<evidence type="ECO:0000313" key="3">
    <source>
        <dbReference type="EMBL" id="SUJ29033.1"/>
    </source>
</evidence>
<dbReference type="InterPro" id="IPR021109">
    <property type="entry name" value="Peptidase_aspartic_dom_sf"/>
</dbReference>
<dbReference type="InterPro" id="IPR001478">
    <property type="entry name" value="PDZ"/>
</dbReference>
<dbReference type="InterPro" id="IPR036034">
    <property type="entry name" value="PDZ_sf"/>
</dbReference>
<dbReference type="CDD" id="cd05483">
    <property type="entry name" value="retropepsin_like_bacteria"/>
    <property type="match status" value="1"/>
</dbReference>
<evidence type="ECO:0000256" key="1">
    <source>
        <dbReference type="SAM" id="SignalP"/>
    </source>
</evidence>
<dbReference type="PROSITE" id="PS50106">
    <property type="entry name" value="PDZ"/>
    <property type="match status" value="1"/>
</dbReference>
<feature type="domain" description="PDZ" evidence="2">
    <location>
        <begin position="312"/>
        <end position="358"/>
    </location>
</feature>
<dbReference type="AlphaFoldDB" id="A0A380CU21"/>
<dbReference type="InterPro" id="IPR034122">
    <property type="entry name" value="Retropepsin-like_bacterial"/>
</dbReference>
<dbReference type="Gene3D" id="2.40.70.10">
    <property type="entry name" value="Acid Proteases"/>
    <property type="match status" value="1"/>
</dbReference>
<keyword evidence="1" id="KW-0732">Signal</keyword>
<name>A0A380CU21_SPHSI</name>
<keyword evidence="3" id="KW-0378">Hydrolase</keyword>
<dbReference type="RefSeq" id="WP_115171700.1">
    <property type="nucleotide sequence ID" value="NZ_UGYW01000002.1"/>
</dbReference>
<gene>
    <name evidence="3" type="ORF">NCTC11388_04502</name>
</gene>
<proteinExistence type="predicted"/>
<dbReference type="Proteomes" id="UP000254893">
    <property type="component" value="Unassembled WGS sequence"/>
</dbReference>
<protein>
    <submittedName>
        <fullName evidence="3">Predicted protease with the C-terminal PDZ domain</fullName>
    </submittedName>
</protein>
<dbReference type="Pfam" id="PF17820">
    <property type="entry name" value="PDZ_6"/>
    <property type="match status" value="1"/>
</dbReference>
<evidence type="ECO:0000259" key="2">
    <source>
        <dbReference type="PROSITE" id="PS50106"/>
    </source>
</evidence>
<organism evidence="3 4">
    <name type="scientific">Sphingobacterium spiritivorum</name>
    <name type="common">Flavobacterium spiritivorum</name>
    <dbReference type="NCBI Taxonomy" id="258"/>
    <lineage>
        <taxon>Bacteria</taxon>
        <taxon>Pseudomonadati</taxon>
        <taxon>Bacteroidota</taxon>
        <taxon>Sphingobacteriia</taxon>
        <taxon>Sphingobacteriales</taxon>
        <taxon>Sphingobacteriaceae</taxon>
        <taxon>Sphingobacterium</taxon>
    </lineage>
</organism>
<accession>A0A380CU21</accession>
<dbReference type="Gene3D" id="2.30.42.10">
    <property type="match status" value="1"/>
</dbReference>
<reference evidence="3 4" key="1">
    <citation type="submission" date="2018-06" db="EMBL/GenBank/DDBJ databases">
        <authorList>
            <consortium name="Pathogen Informatics"/>
            <person name="Doyle S."/>
        </authorList>
    </citation>
    <scope>NUCLEOTIDE SEQUENCE [LARGE SCALE GENOMIC DNA]</scope>
    <source>
        <strain evidence="3 4">NCTC11388</strain>
    </source>
</reference>
<feature type="signal peptide" evidence="1">
    <location>
        <begin position="1"/>
        <end position="24"/>
    </location>
</feature>
<dbReference type="SUPFAM" id="SSF50156">
    <property type="entry name" value="PDZ domain-like"/>
    <property type="match status" value="1"/>
</dbReference>
<dbReference type="InterPro" id="IPR041489">
    <property type="entry name" value="PDZ_6"/>
</dbReference>
<dbReference type="GO" id="GO:0006508">
    <property type="term" value="P:proteolysis"/>
    <property type="evidence" value="ECO:0007669"/>
    <property type="project" value="UniProtKB-KW"/>
</dbReference>
<dbReference type="EMBL" id="UGYW01000002">
    <property type="protein sequence ID" value="SUJ29033.1"/>
    <property type="molecule type" value="Genomic_DNA"/>
</dbReference>
<dbReference type="SUPFAM" id="SSF50630">
    <property type="entry name" value="Acid proteases"/>
    <property type="match status" value="1"/>
</dbReference>
<feature type="chain" id="PRO_5016937422" evidence="1">
    <location>
        <begin position="25"/>
        <end position="397"/>
    </location>
</feature>
<dbReference type="Pfam" id="PF13650">
    <property type="entry name" value="Asp_protease_2"/>
    <property type="match status" value="1"/>
</dbReference>
<dbReference type="GO" id="GO:0008233">
    <property type="term" value="F:peptidase activity"/>
    <property type="evidence" value="ECO:0007669"/>
    <property type="project" value="UniProtKB-KW"/>
</dbReference>